<dbReference type="GO" id="GO:0051539">
    <property type="term" value="F:4 iron, 4 sulfur cluster binding"/>
    <property type="evidence" value="ECO:0007669"/>
    <property type="project" value="UniProtKB-KW"/>
</dbReference>
<evidence type="ECO:0000313" key="9">
    <source>
        <dbReference type="EMBL" id="KAJ3048916.1"/>
    </source>
</evidence>
<dbReference type="GO" id="GO:0006272">
    <property type="term" value="P:leading strand elongation"/>
    <property type="evidence" value="ECO:0007669"/>
    <property type="project" value="TreeGrafter"/>
</dbReference>
<evidence type="ECO:0000256" key="6">
    <source>
        <dbReference type="RuleBase" id="RU365029"/>
    </source>
</evidence>
<dbReference type="GO" id="GO:0045004">
    <property type="term" value="P:DNA replication proofreading"/>
    <property type="evidence" value="ECO:0007669"/>
    <property type="project" value="TreeGrafter"/>
</dbReference>
<keyword evidence="1 6" id="KW-0808">Transferase</keyword>
<dbReference type="GO" id="GO:0006297">
    <property type="term" value="P:nucleotide-excision repair, DNA gap filling"/>
    <property type="evidence" value="ECO:0007669"/>
    <property type="project" value="TreeGrafter"/>
</dbReference>
<dbReference type="GO" id="GO:0006287">
    <property type="term" value="P:base-excision repair, gap-filling"/>
    <property type="evidence" value="ECO:0007669"/>
    <property type="project" value="TreeGrafter"/>
</dbReference>
<keyword evidence="6" id="KW-0862">Zinc</keyword>
<dbReference type="Pfam" id="PF22912">
    <property type="entry name" value="zf-DPOE"/>
    <property type="match status" value="1"/>
</dbReference>
<evidence type="ECO:0000256" key="7">
    <source>
        <dbReference type="SAM" id="MobiDB-lite"/>
    </source>
</evidence>
<keyword evidence="6" id="KW-0479">Metal-binding</keyword>
<name>A0AAD5X000_9FUNG</name>
<comment type="similarity">
    <text evidence="6">Belongs to the DNA polymerase type-B family.</text>
</comment>
<dbReference type="EMBL" id="JADGJD010000718">
    <property type="protein sequence ID" value="KAJ3048916.1"/>
    <property type="molecule type" value="Genomic_DNA"/>
</dbReference>
<keyword evidence="3 6" id="KW-0235">DNA replication</keyword>
<keyword evidence="5 6" id="KW-0238">DNA-binding</keyword>
<keyword evidence="6" id="KW-0863">Zinc-finger</keyword>
<dbReference type="SMART" id="SM01159">
    <property type="entry name" value="DUF1744"/>
    <property type="match status" value="1"/>
</dbReference>
<evidence type="ECO:0000256" key="3">
    <source>
        <dbReference type="ARBA" id="ARBA00022705"/>
    </source>
</evidence>
<dbReference type="InterPro" id="IPR013697">
    <property type="entry name" value="DNA_pol_e_suA_C"/>
</dbReference>
<dbReference type="GO" id="GO:0000278">
    <property type="term" value="P:mitotic cell cycle"/>
    <property type="evidence" value="ECO:0007669"/>
    <property type="project" value="TreeGrafter"/>
</dbReference>
<evidence type="ECO:0000256" key="5">
    <source>
        <dbReference type="ARBA" id="ARBA00023125"/>
    </source>
</evidence>
<proteinExistence type="inferred from homology"/>
<dbReference type="InterPro" id="IPR054475">
    <property type="entry name" value="Znf-DPOE"/>
</dbReference>
<dbReference type="Pfam" id="PF08490">
    <property type="entry name" value="DUF1744"/>
    <property type="match status" value="1"/>
</dbReference>
<keyword evidence="6" id="KW-0539">Nucleus</keyword>
<keyword evidence="6" id="KW-0411">Iron-sulfur</keyword>
<evidence type="ECO:0000313" key="10">
    <source>
        <dbReference type="Proteomes" id="UP001212841"/>
    </source>
</evidence>
<feature type="domain" description="DNA polymerase epsilon catalytic subunit A C-terminal" evidence="8">
    <location>
        <begin position="7"/>
        <end position="180"/>
    </location>
</feature>
<dbReference type="AlphaFoldDB" id="A0AAD5X000"/>
<accession>A0AAD5X000</accession>
<organism evidence="9 10">
    <name type="scientific">Rhizophlyctis rosea</name>
    <dbReference type="NCBI Taxonomy" id="64517"/>
    <lineage>
        <taxon>Eukaryota</taxon>
        <taxon>Fungi</taxon>
        <taxon>Fungi incertae sedis</taxon>
        <taxon>Chytridiomycota</taxon>
        <taxon>Chytridiomycota incertae sedis</taxon>
        <taxon>Chytridiomycetes</taxon>
        <taxon>Rhizophlyctidales</taxon>
        <taxon>Rhizophlyctidaceae</taxon>
        <taxon>Rhizophlyctis</taxon>
    </lineage>
</organism>
<dbReference type="Proteomes" id="UP001212841">
    <property type="component" value="Unassembled WGS sequence"/>
</dbReference>
<protein>
    <recommendedName>
        <fullName evidence="6">DNA polymerase epsilon catalytic subunit</fullName>
        <ecNumber evidence="6">2.7.7.7</ecNumber>
    </recommendedName>
</protein>
<gene>
    <name evidence="9" type="ORF">HK097_010071</name>
</gene>
<comment type="subcellular location">
    <subcellularLocation>
        <location evidence="6">Nucleus</location>
    </subcellularLocation>
</comment>
<evidence type="ECO:0000259" key="8">
    <source>
        <dbReference type="SMART" id="SM01159"/>
    </source>
</evidence>
<evidence type="ECO:0000256" key="4">
    <source>
        <dbReference type="ARBA" id="ARBA00022932"/>
    </source>
</evidence>
<dbReference type="EC" id="2.7.7.7" evidence="6"/>
<feature type="region of interest" description="Disordered" evidence="7">
    <location>
        <begin position="1"/>
        <end position="25"/>
    </location>
</feature>
<feature type="compositionally biased region" description="Basic and acidic residues" evidence="7">
    <location>
        <begin position="1"/>
        <end position="15"/>
    </location>
</feature>
<reference evidence="9" key="1">
    <citation type="submission" date="2020-05" db="EMBL/GenBank/DDBJ databases">
        <title>Phylogenomic resolution of chytrid fungi.</title>
        <authorList>
            <person name="Stajich J.E."/>
            <person name="Amses K."/>
            <person name="Simmons R."/>
            <person name="Seto K."/>
            <person name="Myers J."/>
            <person name="Bonds A."/>
            <person name="Quandt C.A."/>
            <person name="Barry K."/>
            <person name="Liu P."/>
            <person name="Grigoriev I."/>
            <person name="Longcore J.E."/>
            <person name="James T.Y."/>
        </authorList>
    </citation>
    <scope>NUCLEOTIDE SEQUENCE</scope>
    <source>
        <strain evidence="9">JEL0318</strain>
    </source>
</reference>
<dbReference type="GO" id="GO:0008310">
    <property type="term" value="F:single-stranded DNA 3'-5' DNA exonuclease activity"/>
    <property type="evidence" value="ECO:0007669"/>
    <property type="project" value="TreeGrafter"/>
</dbReference>
<keyword evidence="6" id="KW-0408">Iron</keyword>
<dbReference type="Pfam" id="PF23250">
    <property type="entry name" value="zf_DPOE_2"/>
    <property type="match status" value="1"/>
</dbReference>
<keyword evidence="10" id="KW-1185">Reference proteome</keyword>
<dbReference type="GO" id="GO:0003887">
    <property type="term" value="F:DNA-directed DNA polymerase activity"/>
    <property type="evidence" value="ECO:0007669"/>
    <property type="project" value="UniProtKB-KW"/>
</dbReference>
<dbReference type="GO" id="GO:0008622">
    <property type="term" value="C:epsilon DNA polymerase complex"/>
    <property type="evidence" value="ECO:0007669"/>
    <property type="project" value="InterPro"/>
</dbReference>
<comment type="catalytic activity">
    <reaction evidence="6">
        <text>DNA(n) + a 2'-deoxyribonucleoside 5'-triphosphate = DNA(n+1) + diphosphate</text>
        <dbReference type="Rhea" id="RHEA:22508"/>
        <dbReference type="Rhea" id="RHEA-COMP:17339"/>
        <dbReference type="Rhea" id="RHEA-COMP:17340"/>
        <dbReference type="ChEBI" id="CHEBI:33019"/>
        <dbReference type="ChEBI" id="CHEBI:61560"/>
        <dbReference type="ChEBI" id="CHEBI:173112"/>
        <dbReference type="EC" id="2.7.7.7"/>
    </reaction>
</comment>
<evidence type="ECO:0000256" key="1">
    <source>
        <dbReference type="ARBA" id="ARBA00022679"/>
    </source>
</evidence>
<dbReference type="PANTHER" id="PTHR10670">
    <property type="entry name" value="DNA POLYMERASE EPSILON CATALYTIC SUBUNIT A"/>
    <property type="match status" value="1"/>
</dbReference>
<dbReference type="GO" id="GO:0003677">
    <property type="term" value="F:DNA binding"/>
    <property type="evidence" value="ECO:0007669"/>
    <property type="project" value="UniProtKB-KW"/>
</dbReference>
<keyword evidence="6" id="KW-0004">4Fe-4S</keyword>
<keyword evidence="4 6" id="KW-0239">DNA-directed DNA polymerase</keyword>
<keyword evidence="2 6" id="KW-0548">Nucleotidyltransferase</keyword>
<dbReference type="PANTHER" id="PTHR10670:SF0">
    <property type="entry name" value="DNA POLYMERASE EPSILON CATALYTIC SUBUNIT A"/>
    <property type="match status" value="1"/>
</dbReference>
<sequence>MTEKKGHLLDNHLEDGANGTQGKPGMVEVQDEAKAAPTDESQVTPATFNVLKAMVKGWVEEVRRGGRVASLVLEHFYRWLTVSSSRLYDPALYTLVHQLMHRLFLQLLAEFKRFGSDIVFASFDRLVIATSKRELSSAIGYARYVIDAIQKKPIFGAMELRPAKIWDHLYWMDPYNHGGLVCENPDEILAAAVALKQGKVMNVEAQVKVDMAWNIGNYLPPAAEICFLKAMTSLMAEVGYAKRKAKRQGTGTLIGAGILDAEARADVVESVHKPLLKSIRAMPRTSEDGAWKFPFLPGSHMHFKNPALEFIKSVIHVLSLNTELEEEVRDLRRRMLRVIDMTEFNDDANFVNPCAPFRLPQVICEFCNYCRDLDLTRDRDLLPKRADPGITDEDYADPLRAIAGAWSCPACRGEYDRSGIEQRLVDVAHRRLLAWQEQDLKCGRCRSVLAEDLRPHCPSCSGQIRTEYGRGEFVKRMKVFGNIAKFHRLEMLGEVVGWIVERDGWDVV</sequence>
<comment type="caution">
    <text evidence="9">The sequence shown here is derived from an EMBL/GenBank/DDBJ whole genome shotgun (WGS) entry which is preliminary data.</text>
</comment>
<evidence type="ECO:0000256" key="2">
    <source>
        <dbReference type="ARBA" id="ARBA00022695"/>
    </source>
</evidence>
<comment type="function">
    <text evidence="6">DNA polymerase II participates in chromosomal DNA replication.</text>
</comment>
<comment type="cofactor">
    <cofactor evidence="6">
        <name>[4Fe-4S] cluster</name>
        <dbReference type="ChEBI" id="CHEBI:49883"/>
    </cofactor>
</comment>
<dbReference type="InterPro" id="IPR029703">
    <property type="entry name" value="POL2"/>
</dbReference>
<dbReference type="GO" id="GO:0008270">
    <property type="term" value="F:zinc ion binding"/>
    <property type="evidence" value="ECO:0007669"/>
    <property type="project" value="UniProtKB-KW"/>
</dbReference>